<dbReference type="EMBL" id="QREG01000011">
    <property type="protein sequence ID" value="RED97898.1"/>
    <property type="molecule type" value="Genomic_DNA"/>
</dbReference>
<reference evidence="2 3" key="1">
    <citation type="submission" date="2018-07" db="EMBL/GenBank/DDBJ databases">
        <title>Genomic Encyclopedia of Type Strains, Phase IV (KMG-IV): sequencing the most valuable type-strain genomes for metagenomic binning, comparative biology and taxonomic classification.</title>
        <authorList>
            <person name="Goeker M."/>
        </authorList>
    </citation>
    <scope>NUCLEOTIDE SEQUENCE [LARGE SCALE GENOMIC DNA]</scope>
    <source>
        <strain evidence="2 3">DSM 4134</strain>
    </source>
</reference>
<dbReference type="RefSeq" id="WP_115868545.1">
    <property type="nucleotide sequence ID" value="NZ_QREG01000011.1"/>
</dbReference>
<organism evidence="2 3">
    <name type="scientific">Marinoscillum furvescens DSM 4134</name>
    <dbReference type="NCBI Taxonomy" id="1122208"/>
    <lineage>
        <taxon>Bacteria</taxon>
        <taxon>Pseudomonadati</taxon>
        <taxon>Bacteroidota</taxon>
        <taxon>Cytophagia</taxon>
        <taxon>Cytophagales</taxon>
        <taxon>Reichenbachiellaceae</taxon>
        <taxon>Marinoscillum</taxon>
    </lineage>
</organism>
<dbReference type="Proteomes" id="UP000256779">
    <property type="component" value="Unassembled WGS sequence"/>
</dbReference>
<dbReference type="SUPFAM" id="SSF56112">
    <property type="entry name" value="Protein kinase-like (PK-like)"/>
    <property type="match status" value="1"/>
</dbReference>
<proteinExistence type="predicted"/>
<dbReference type="OrthoDB" id="9769860at2"/>
<keyword evidence="2" id="KW-0808">Transferase</keyword>
<keyword evidence="2" id="KW-0418">Kinase</keyword>
<dbReference type="PANTHER" id="PTHR11012">
    <property type="entry name" value="PROTEIN KINASE-LIKE DOMAIN-CONTAINING"/>
    <property type="match status" value="1"/>
</dbReference>
<dbReference type="Pfam" id="PF01636">
    <property type="entry name" value="APH"/>
    <property type="match status" value="1"/>
</dbReference>
<gene>
    <name evidence="2" type="ORF">C7460_11139</name>
</gene>
<evidence type="ECO:0000313" key="2">
    <source>
        <dbReference type="EMBL" id="RED97898.1"/>
    </source>
</evidence>
<accession>A0A3D9L1G7</accession>
<name>A0A3D9L1G7_MARFU</name>
<comment type="caution">
    <text evidence="2">The sequence shown here is derived from an EMBL/GenBank/DDBJ whole genome shotgun (WGS) entry which is preliminary data.</text>
</comment>
<dbReference type="GO" id="GO:0016301">
    <property type="term" value="F:kinase activity"/>
    <property type="evidence" value="ECO:0007669"/>
    <property type="project" value="UniProtKB-KW"/>
</dbReference>
<dbReference type="InterPro" id="IPR011009">
    <property type="entry name" value="Kinase-like_dom_sf"/>
</dbReference>
<sequence>MSDFKQRILQLCGATAVQDNEQVQELWSGYGQIVRYHLQGGTTASVIAKHIQFPNTVNHPRGWHTSISHERKLQSYRVESHWYQHYAKHVATNCKVPNLLHVEDTSDGLLLVLEDLNASGFTLRHTPPTVKLDTAKSCLSWLACFHAQHLHKAPEGLWPKGTYWHLETRPDEWNAMTNESLKAAAKAIDERLSASRFQTIVHGDAKLANFCFSPTGAVAAVDFQYVGGGCGMKDVAYFISSCYSGVECEKLAPRLLNHYFEQLEVAVDNTIDFKLLKKEWLALYPFAWADFCRFLDGWSPGHWKVHAYSKRMTQTALKALTQ</sequence>
<dbReference type="InterPro" id="IPR002575">
    <property type="entry name" value="Aminoglycoside_PTrfase"/>
</dbReference>
<protein>
    <submittedName>
        <fullName evidence="2">Thiamine kinase-like enzyme</fullName>
    </submittedName>
</protein>
<evidence type="ECO:0000313" key="3">
    <source>
        <dbReference type="Proteomes" id="UP000256779"/>
    </source>
</evidence>
<feature type="domain" description="CHK kinase-like" evidence="1">
    <location>
        <begin position="111"/>
        <end position="269"/>
    </location>
</feature>
<dbReference type="AlphaFoldDB" id="A0A3D9L1G7"/>
<dbReference type="InterPro" id="IPR015897">
    <property type="entry name" value="CHK_kinase-like"/>
</dbReference>
<evidence type="ECO:0000259" key="1">
    <source>
        <dbReference type="SMART" id="SM00587"/>
    </source>
</evidence>
<dbReference type="PANTHER" id="PTHR11012:SF30">
    <property type="entry name" value="PROTEIN KINASE-LIKE DOMAIN-CONTAINING"/>
    <property type="match status" value="1"/>
</dbReference>
<dbReference type="Gene3D" id="3.90.1200.10">
    <property type="match status" value="1"/>
</dbReference>
<dbReference type="SMART" id="SM00587">
    <property type="entry name" value="CHK"/>
    <property type="match status" value="1"/>
</dbReference>
<keyword evidence="3" id="KW-1185">Reference proteome</keyword>